<accession>A0AAV1C474</accession>
<protein>
    <submittedName>
        <fullName evidence="2">OLC1v1025082C1</fullName>
    </submittedName>
</protein>
<gene>
    <name evidence="2" type="ORF">OLC1_LOCUS2509</name>
</gene>
<evidence type="ECO:0000313" key="3">
    <source>
        <dbReference type="Proteomes" id="UP001161247"/>
    </source>
</evidence>
<feature type="region of interest" description="Disordered" evidence="1">
    <location>
        <begin position="1"/>
        <end position="46"/>
    </location>
</feature>
<dbReference type="AlphaFoldDB" id="A0AAV1C474"/>
<dbReference type="Proteomes" id="UP001161247">
    <property type="component" value="Chromosome 1"/>
</dbReference>
<feature type="region of interest" description="Disordered" evidence="1">
    <location>
        <begin position="59"/>
        <end position="86"/>
    </location>
</feature>
<organism evidence="2 3">
    <name type="scientific">Oldenlandia corymbosa var. corymbosa</name>
    <dbReference type="NCBI Taxonomy" id="529605"/>
    <lineage>
        <taxon>Eukaryota</taxon>
        <taxon>Viridiplantae</taxon>
        <taxon>Streptophyta</taxon>
        <taxon>Embryophyta</taxon>
        <taxon>Tracheophyta</taxon>
        <taxon>Spermatophyta</taxon>
        <taxon>Magnoliopsida</taxon>
        <taxon>eudicotyledons</taxon>
        <taxon>Gunneridae</taxon>
        <taxon>Pentapetalae</taxon>
        <taxon>asterids</taxon>
        <taxon>lamiids</taxon>
        <taxon>Gentianales</taxon>
        <taxon>Rubiaceae</taxon>
        <taxon>Rubioideae</taxon>
        <taxon>Spermacoceae</taxon>
        <taxon>Hedyotis-Oldenlandia complex</taxon>
        <taxon>Oldenlandia</taxon>
    </lineage>
</organism>
<reference evidence="2" key="1">
    <citation type="submission" date="2023-03" db="EMBL/GenBank/DDBJ databases">
        <authorList>
            <person name="Julca I."/>
        </authorList>
    </citation>
    <scope>NUCLEOTIDE SEQUENCE</scope>
</reference>
<evidence type="ECO:0000313" key="2">
    <source>
        <dbReference type="EMBL" id="CAI9090331.1"/>
    </source>
</evidence>
<name>A0AAV1C474_OLDCO</name>
<sequence>MKFFSQFGSCCGGGGGRTPGPTATAATTTATASAPKPLPVATPQTKDDVGRRFQVEKKATIPSGDGLRRLKPTKSKDWKPSIQGIPEDNDMMIINESSLPKHKAEFGNDSNLRGVLRAHSPFI</sequence>
<evidence type="ECO:0000256" key="1">
    <source>
        <dbReference type="SAM" id="MobiDB-lite"/>
    </source>
</evidence>
<dbReference type="EMBL" id="OX459118">
    <property type="protein sequence ID" value="CAI9090331.1"/>
    <property type="molecule type" value="Genomic_DNA"/>
</dbReference>
<feature type="compositionally biased region" description="Low complexity" evidence="1">
    <location>
        <begin position="19"/>
        <end position="35"/>
    </location>
</feature>
<proteinExistence type="predicted"/>
<keyword evidence="3" id="KW-1185">Reference proteome</keyword>